<evidence type="ECO:0000313" key="2">
    <source>
        <dbReference type="Proteomes" id="UP000219602"/>
    </source>
</evidence>
<dbReference type="SUPFAM" id="SSF53335">
    <property type="entry name" value="S-adenosyl-L-methionine-dependent methyltransferases"/>
    <property type="match status" value="1"/>
</dbReference>
<gene>
    <name evidence="1" type="ORF">AU210_014106</name>
</gene>
<dbReference type="InterPro" id="IPR005299">
    <property type="entry name" value="MeTrfase_7"/>
</dbReference>
<reference evidence="1 2" key="1">
    <citation type="journal article" date="2016" name="Environ. Microbiol.">
        <title>Effector profiles distinguish formae speciales of Fusarium oxysporum.</title>
        <authorList>
            <person name="van Dam P."/>
            <person name="Fokkens L."/>
            <person name="Schmidt S.M."/>
            <person name="Linmans J.H."/>
            <person name="Kistler H.C."/>
            <person name="Ma L.J."/>
            <person name="Rep M."/>
        </authorList>
    </citation>
    <scope>NUCLEOTIDE SEQUENCE [LARGE SCALE GENOMIC DNA]</scope>
    <source>
        <strain evidence="1 2">Forc016</strain>
    </source>
</reference>
<protein>
    <submittedName>
        <fullName evidence="1">Uncharacterized protein</fullName>
    </submittedName>
</protein>
<dbReference type="Proteomes" id="UP000219602">
    <property type="component" value="Chromosome 12"/>
</dbReference>
<dbReference type="Gene3D" id="3.40.50.150">
    <property type="entry name" value="Vaccinia Virus protein VP39"/>
    <property type="match status" value="1"/>
</dbReference>
<accession>A0A2H3GDS2</accession>
<organism evidence="1 2">
    <name type="scientific">Fusarium oxysporum f. sp. radicis-cucumerinum</name>
    <dbReference type="NCBI Taxonomy" id="327505"/>
    <lineage>
        <taxon>Eukaryota</taxon>
        <taxon>Fungi</taxon>
        <taxon>Dikarya</taxon>
        <taxon>Ascomycota</taxon>
        <taxon>Pezizomycotina</taxon>
        <taxon>Sordariomycetes</taxon>
        <taxon>Hypocreomycetidae</taxon>
        <taxon>Hypocreales</taxon>
        <taxon>Nectriaceae</taxon>
        <taxon>Fusarium</taxon>
        <taxon>Fusarium oxysporum species complex</taxon>
    </lineage>
</organism>
<comment type="caution">
    <text evidence="1">The sequence shown here is derived from an EMBL/GenBank/DDBJ whole genome shotgun (WGS) entry which is preliminary data.</text>
</comment>
<dbReference type="EMBL" id="MABQ02000010">
    <property type="protein sequence ID" value="PCD24994.1"/>
    <property type="molecule type" value="Genomic_DNA"/>
</dbReference>
<reference evidence="1 2" key="2">
    <citation type="journal article" date="2017" name="Sci. Rep.">
        <title>A mobile pathogenicity chromosome in Fusarium oxysporum for infection of multiple cucurbit species.</title>
        <authorList>
            <person name="van Dam P."/>
            <person name="Fokkens L."/>
            <person name="Ayukawa Y."/>
            <person name="van der Gragt M."/>
            <person name="Ter Horst A."/>
            <person name="Brankovics B."/>
            <person name="Houterman P.M."/>
            <person name="Arie T."/>
            <person name="Rep M."/>
        </authorList>
    </citation>
    <scope>NUCLEOTIDE SEQUENCE [LARGE SCALE GENOMIC DNA]</scope>
    <source>
        <strain evidence="1 2">Forc016</strain>
    </source>
</reference>
<evidence type="ECO:0000313" key="1">
    <source>
        <dbReference type="EMBL" id="PCD24994.1"/>
    </source>
</evidence>
<dbReference type="GO" id="GO:0008168">
    <property type="term" value="F:methyltransferase activity"/>
    <property type="evidence" value="ECO:0007669"/>
    <property type="project" value="InterPro"/>
</dbReference>
<dbReference type="Pfam" id="PF03492">
    <property type="entry name" value="Methyltransf_7"/>
    <property type="match status" value="1"/>
</dbReference>
<dbReference type="InterPro" id="IPR029063">
    <property type="entry name" value="SAM-dependent_MTases_sf"/>
</dbReference>
<proteinExistence type="predicted"/>
<dbReference type="STRING" id="327505.A0A2H3GDS2"/>
<sequence length="620" mass="69557">MKADNVSMQGGGYYNENSNLQGQAIDKSLELLRPSGYQGLSIILADYGSSEGKNSVQLFSQYLKTLPSVTSATLVFNDTPSNDFSSLTLTIHQNWDTLSLGGSISINTLLSPRSYFEQVLPDGFVDAGFNFTALHWLRNMPDASSTPSSLSAAAHEDFVTFLSARHKEIRQHGTMTICIPSDGEISVLPTFRCFEASLRNLYDKYQVDPTIARRLPMYFRTLDEILTSIAAVDTKWSLKSRHNLPLMHTSWSPEVIEASSEEARMAGRKRYTDSVAGFAFAACSQVFIDGLKPQVYQGESSEDEVIRLKERFMTDLTFAFKEEFLSIEDQEPLFAVPENILEAALPEEDPVPEAESGHELLTETPLPGHINGATEIDIPPPAPEPQELIYLPFSAQHKLMVHLQERLETMCFSFAQRVMPHALEGRGWDCPEMVQLHHWMKDSIFQRYAEQRVPDEEQRDQLLNSVIEIRRCAVDRKRIDTTTLEALLSSALELANVLAEQTSVNELEQLRDNVIQTSQRLADENQILQARYETKLQEITAGRARLDAMEEKTKAALSKKLELSRSIANNRIILLIREAESCSPKVALPGGSTTRSCLDWMNDLESSLALGEDDHENFVG</sequence>
<name>A0A2H3GDS2_FUSOX</name>
<dbReference type="PANTHER" id="PTHR31009">
    <property type="entry name" value="S-ADENOSYL-L-METHIONINE:CARBOXYL METHYLTRANSFERASE FAMILY PROTEIN"/>
    <property type="match status" value="1"/>
</dbReference>
<dbReference type="AlphaFoldDB" id="A0A2H3GDS2"/>